<dbReference type="EMBL" id="CP009286">
    <property type="protein sequence ID" value="AIQ64656.1"/>
    <property type="molecule type" value="Genomic_DNA"/>
</dbReference>
<dbReference type="STRING" id="169760.PSTEL_17635"/>
<evidence type="ECO:0000313" key="3">
    <source>
        <dbReference type="Proteomes" id="UP000029507"/>
    </source>
</evidence>
<proteinExistence type="predicted"/>
<dbReference type="Proteomes" id="UP000029507">
    <property type="component" value="Chromosome"/>
</dbReference>
<protein>
    <submittedName>
        <fullName evidence="2">Uncharacterized protein</fullName>
    </submittedName>
</protein>
<dbReference type="OrthoDB" id="2656835at2"/>
<dbReference type="RefSeq" id="WP_038697087.1">
    <property type="nucleotide sequence ID" value="NZ_CP009286.1"/>
</dbReference>
<organism evidence="2 3">
    <name type="scientific">Paenibacillus stellifer</name>
    <dbReference type="NCBI Taxonomy" id="169760"/>
    <lineage>
        <taxon>Bacteria</taxon>
        <taxon>Bacillati</taxon>
        <taxon>Bacillota</taxon>
        <taxon>Bacilli</taxon>
        <taxon>Bacillales</taxon>
        <taxon>Paenibacillaceae</taxon>
        <taxon>Paenibacillus</taxon>
    </lineage>
</organism>
<feature type="region of interest" description="Disordered" evidence="1">
    <location>
        <begin position="52"/>
        <end position="88"/>
    </location>
</feature>
<evidence type="ECO:0000313" key="2">
    <source>
        <dbReference type="EMBL" id="AIQ64656.1"/>
    </source>
</evidence>
<dbReference type="HOGENOM" id="CLU_2011966_0_0_9"/>
<keyword evidence="3" id="KW-1185">Reference proteome</keyword>
<feature type="compositionally biased region" description="Basic and acidic residues" evidence="1">
    <location>
        <begin position="58"/>
        <end position="85"/>
    </location>
</feature>
<reference evidence="2 3" key="1">
    <citation type="submission" date="2014-08" db="EMBL/GenBank/DDBJ databases">
        <title>Comparative genomics of the Paenibacillus odorifer group.</title>
        <authorList>
            <person name="den Bakker H.C."/>
            <person name="Tsai Y.-C."/>
            <person name="Martin N."/>
            <person name="Korlach J."/>
            <person name="Wiedmann M."/>
        </authorList>
    </citation>
    <scope>NUCLEOTIDE SEQUENCE [LARGE SCALE GENOMIC DNA]</scope>
    <source>
        <strain evidence="2 3">DSM 14472</strain>
    </source>
</reference>
<name>A0A089LSY5_9BACL</name>
<sequence length="117" mass="12515">MKTSSFFLGVVFGAAASVMMSRKRNMFVPLLSQSGAADRAKHKIMNMAATSFGGGSDDLNHAKKPESAAPGKSDHTSQARSKDADLGMLKDLIRSNPDVKQDVEKILRETHATVPGL</sequence>
<accession>A0A089LSY5</accession>
<dbReference type="KEGG" id="pste:PSTEL_17635"/>
<dbReference type="AlphaFoldDB" id="A0A089LSY5"/>
<evidence type="ECO:0000256" key="1">
    <source>
        <dbReference type="SAM" id="MobiDB-lite"/>
    </source>
</evidence>
<gene>
    <name evidence="2" type="ORF">PSTEL_17635</name>
</gene>